<dbReference type="PROSITE" id="PS50110">
    <property type="entry name" value="RESPONSE_REGULATORY"/>
    <property type="match status" value="1"/>
</dbReference>
<evidence type="ECO:0000259" key="20">
    <source>
        <dbReference type="PROSITE" id="PS50110"/>
    </source>
</evidence>
<evidence type="ECO:0000259" key="22">
    <source>
        <dbReference type="PROSITE" id="PS50894"/>
    </source>
</evidence>
<dbReference type="InterPro" id="IPR003660">
    <property type="entry name" value="HAMP_dom"/>
</dbReference>
<keyword evidence="11 18" id="KW-1133">Transmembrane helix</keyword>
<dbReference type="CDD" id="cd17546">
    <property type="entry name" value="REC_hyHK_CKI1_RcsC-like"/>
    <property type="match status" value="1"/>
</dbReference>
<keyword evidence="7 18" id="KW-0812">Transmembrane</keyword>
<dbReference type="SUPFAM" id="SSF47384">
    <property type="entry name" value="Homodimeric domain of signal transducing histidine kinase"/>
    <property type="match status" value="1"/>
</dbReference>
<keyword evidence="13 18" id="KW-0472">Membrane</keyword>
<dbReference type="CDD" id="cd06225">
    <property type="entry name" value="HAMP"/>
    <property type="match status" value="1"/>
</dbReference>
<evidence type="ECO:0000313" key="23">
    <source>
        <dbReference type="EMBL" id="WDI30034.1"/>
    </source>
</evidence>
<dbReference type="Gene3D" id="1.10.287.130">
    <property type="match status" value="1"/>
</dbReference>
<dbReference type="Pfam" id="PF02518">
    <property type="entry name" value="HATPase_c"/>
    <property type="match status" value="1"/>
</dbReference>
<dbReference type="InterPro" id="IPR003594">
    <property type="entry name" value="HATPase_dom"/>
</dbReference>
<dbReference type="Pfam" id="PF00672">
    <property type="entry name" value="HAMP"/>
    <property type="match status" value="1"/>
</dbReference>
<dbReference type="PROSITE" id="PS50885">
    <property type="entry name" value="HAMP"/>
    <property type="match status" value="1"/>
</dbReference>
<dbReference type="PROSITE" id="PS50109">
    <property type="entry name" value="HIS_KIN"/>
    <property type="match status" value="1"/>
</dbReference>
<evidence type="ECO:0000256" key="9">
    <source>
        <dbReference type="ARBA" id="ARBA00022777"/>
    </source>
</evidence>
<dbReference type="InterPro" id="IPR036890">
    <property type="entry name" value="HATPase_C_sf"/>
</dbReference>
<dbReference type="KEGG" id="hfl:PUV54_08690"/>
<dbReference type="SUPFAM" id="SSF52172">
    <property type="entry name" value="CheY-like"/>
    <property type="match status" value="1"/>
</dbReference>
<dbReference type="RefSeq" id="WP_274491820.1">
    <property type="nucleotide sequence ID" value="NZ_CP118166.1"/>
</dbReference>
<keyword evidence="24" id="KW-1185">Reference proteome</keyword>
<dbReference type="InterPro" id="IPR001789">
    <property type="entry name" value="Sig_transdc_resp-reg_receiver"/>
</dbReference>
<gene>
    <name evidence="23" type="ORF">PUV54_08690</name>
</gene>
<feature type="domain" description="Histidine kinase" evidence="19">
    <location>
        <begin position="277"/>
        <end position="501"/>
    </location>
</feature>
<keyword evidence="6" id="KW-0808">Transferase</keyword>
<dbReference type="Proteomes" id="UP001214043">
    <property type="component" value="Chromosome"/>
</dbReference>
<dbReference type="EMBL" id="CP118166">
    <property type="protein sequence ID" value="WDI30034.1"/>
    <property type="molecule type" value="Genomic_DNA"/>
</dbReference>
<dbReference type="FunFam" id="3.30.565.10:FF:000010">
    <property type="entry name" value="Sensor histidine kinase RcsC"/>
    <property type="match status" value="1"/>
</dbReference>
<dbReference type="PANTHER" id="PTHR45339">
    <property type="entry name" value="HYBRID SIGNAL TRANSDUCTION HISTIDINE KINASE J"/>
    <property type="match status" value="1"/>
</dbReference>
<dbReference type="InterPro" id="IPR011006">
    <property type="entry name" value="CheY-like_superfamily"/>
</dbReference>
<feature type="modified residue" description="Phosphohistidine" evidence="16">
    <location>
        <position position="855"/>
    </location>
</feature>
<evidence type="ECO:0000256" key="5">
    <source>
        <dbReference type="ARBA" id="ARBA00022553"/>
    </source>
</evidence>
<evidence type="ECO:0000259" key="21">
    <source>
        <dbReference type="PROSITE" id="PS50885"/>
    </source>
</evidence>
<evidence type="ECO:0000256" key="2">
    <source>
        <dbReference type="ARBA" id="ARBA00004651"/>
    </source>
</evidence>
<dbReference type="SUPFAM" id="SSF158472">
    <property type="entry name" value="HAMP domain-like"/>
    <property type="match status" value="1"/>
</dbReference>
<evidence type="ECO:0000256" key="11">
    <source>
        <dbReference type="ARBA" id="ARBA00022989"/>
    </source>
</evidence>
<dbReference type="SMART" id="SM00387">
    <property type="entry name" value="HATPase_c"/>
    <property type="match status" value="1"/>
</dbReference>
<dbReference type="AlphaFoldDB" id="A0AAE9Z9W5"/>
<dbReference type="PROSITE" id="PS50894">
    <property type="entry name" value="HPT"/>
    <property type="match status" value="1"/>
</dbReference>
<evidence type="ECO:0000256" key="6">
    <source>
        <dbReference type="ARBA" id="ARBA00022679"/>
    </source>
</evidence>
<evidence type="ECO:0000256" key="18">
    <source>
        <dbReference type="SAM" id="Phobius"/>
    </source>
</evidence>
<proteinExistence type="predicted"/>
<dbReference type="SMART" id="SM00304">
    <property type="entry name" value="HAMP"/>
    <property type="match status" value="1"/>
</dbReference>
<sequence length="919" mass="99850">MSQRSKSLRSRLTTLVVVAIFGAVAIATASSVWREMDQYGAGKRAELYASANVFSSAISEHVHNADKSATLNALRAISYIPTIEHVRVETPDGATFTELGSTTAVIEDKKNSLIPEDSALSMLTSRSTTVSVPIVHGGQTVASLTIHSNTGSLSERIGLLLYDAFVAAIFAGGIGVLIALKMQRAITDPILSLAKVMGRVRESEDFSVRAEATEDDETAQLVDTFNTMLGHIQERDNKLKAHQQNLTKIVERRTAQYRDAKESAEAANMAKSDFLATMSHEIRTPMNGMLAMADLLSKAKLAPQQKRYAEVIAKSGQSLLAIINDILDFSKIEAGRLELETIPIRPADIVDDVVSLFWERASSKGIDLAAYVSPETPEEIEGDPVRISQIISNLVNNALKFTEEGHVVVAVRSKLQKGGDANTCEIEFSVTDTGVGIPEDKQAAIFEAFSQADQTTTRKFGGTGLGLAISRRLVEAMNGVLGLTSKPGKGSKFFFKVPAKRLQPALETRKVDTEKRAIIAIDGEATPKMLARYIRETGVIPTIVEDTANLGPHIAYADMIFASVDFFEAYQEAISCGDAQWIPARICVCELGDTKPEELLRSGIVEDVLMAPLSRRDVLEQIDRILDDKLRGVAALQETATTDASHLVFNKQHVLAADDSPVNREVVKEALSRLNLEVTLANDGREAVHLVQSQQFDLILMDCSMPEMDGFEATQAIRVLERKAKKDRTPVIALTAHVAGTDQKWREAGMDAYLTKPFTIASLSSVLSEFLDYAPDQTAPTLIEEDDSPALFESAGEDEVFDKKVLDEIAAMQSGSVNLPVRTLQLYKEHSLDAVRNLVASIKTGDSAAIAKAAHALKSMSVNVGARKLGQACGEIEAKAHAGAKIADLSASCKIVVQEFQKVHKTLPDMLQMYEKRAA</sequence>
<dbReference type="GO" id="GO:0005886">
    <property type="term" value="C:plasma membrane"/>
    <property type="evidence" value="ECO:0007669"/>
    <property type="project" value="UniProtKB-SubCell"/>
</dbReference>
<evidence type="ECO:0000256" key="7">
    <source>
        <dbReference type="ARBA" id="ARBA00022692"/>
    </source>
</evidence>
<evidence type="ECO:0000259" key="19">
    <source>
        <dbReference type="PROSITE" id="PS50109"/>
    </source>
</evidence>
<keyword evidence="4" id="KW-1003">Cell membrane</keyword>
<dbReference type="FunFam" id="1.10.287.130:FF:000002">
    <property type="entry name" value="Two-component osmosensing histidine kinase"/>
    <property type="match status" value="1"/>
</dbReference>
<evidence type="ECO:0000256" key="15">
    <source>
        <dbReference type="ARBA" id="ARBA00068150"/>
    </source>
</evidence>
<protein>
    <recommendedName>
        <fullName evidence="15">Sensory/regulatory protein RpfC</fullName>
        <ecNumber evidence="3">2.7.13.3</ecNumber>
    </recommendedName>
</protein>
<dbReference type="SMART" id="SM00388">
    <property type="entry name" value="HisKA"/>
    <property type="match status" value="1"/>
</dbReference>
<dbReference type="CDD" id="cd00082">
    <property type="entry name" value="HisKA"/>
    <property type="match status" value="1"/>
</dbReference>
<dbReference type="Pfam" id="PF01627">
    <property type="entry name" value="Hpt"/>
    <property type="match status" value="1"/>
</dbReference>
<evidence type="ECO:0000256" key="10">
    <source>
        <dbReference type="ARBA" id="ARBA00022840"/>
    </source>
</evidence>
<dbReference type="GO" id="GO:0005524">
    <property type="term" value="F:ATP binding"/>
    <property type="evidence" value="ECO:0007669"/>
    <property type="project" value="UniProtKB-KW"/>
</dbReference>
<dbReference type="SMART" id="SM00448">
    <property type="entry name" value="REC"/>
    <property type="match status" value="1"/>
</dbReference>
<dbReference type="PANTHER" id="PTHR45339:SF1">
    <property type="entry name" value="HYBRID SIGNAL TRANSDUCTION HISTIDINE KINASE J"/>
    <property type="match status" value="1"/>
</dbReference>
<evidence type="ECO:0000313" key="24">
    <source>
        <dbReference type="Proteomes" id="UP001214043"/>
    </source>
</evidence>
<keyword evidence="12" id="KW-0902">Two-component regulatory system</keyword>
<name>A0AAE9Z9W5_9PROT</name>
<reference evidence="23" key="1">
    <citation type="submission" date="2023-02" db="EMBL/GenBank/DDBJ databases">
        <title>Genome sequence of Hyphococcus flavus.</title>
        <authorList>
            <person name="Rong J.-C."/>
            <person name="Zhao Q."/>
            <person name="Yi M."/>
            <person name="Wu J.-Y."/>
        </authorList>
    </citation>
    <scope>NUCLEOTIDE SEQUENCE</scope>
    <source>
        <strain evidence="23">MCCC 1K03223</strain>
    </source>
</reference>
<evidence type="ECO:0000256" key="3">
    <source>
        <dbReference type="ARBA" id="ARBA00012438"/>
    </source>
</evidence>
<evidence type="ECO:0000256" key="16">
    <source>
        <dbReference type="PROSITE-ProRule" id="PRU00110"/>
    </source>
</evidence>
<comment type="subunit">
    <text evidence="14">At low DSF concentrations, interacts with RpfF.</text>
</comment>
<keyword evidence="10 23" id="KW-0067">ATP-binding</keyword>
<dbReference type="SUPFAM" id="SSF55874">
    <property type="entry name" value="ATPase domain of HSP90 chaperone/DNA topoisomerase II/histidine kinase"/>
    <property type="match status" value="1"/>
</dbReference>
<feature type="domain" description="HPt" evidence="22">
    <location>
        <begin position="816"/>
        <end position="914"/>
    </location>
</feature>
<dbReference type="SUPFAM" id="SSF47226">
    <property type="entry name" value="Histidine-containing phosphotransfer domain, HPT domain"/>
    <property type="match status" value="1"/>
</dbReference>
<dbReference type="Gene3D" id="6.10.340.10">
    <property type="match status" value="1"/>
</dbReference>
<evidence type="ECO:0000256" key="14">
    <source>
        <dbReference type="ARBA" id="ARBA00064003"/>
    </source>
</evidence>
<evidence type="ECO:0000256" key="13">
    <source>
        <dbReference type="ARBA" id="ARBA00023136"/>
    </source>
</evidence>
<dbReference type="Gene3D" id="3.30.565.10">
    <property type="entry name" value="Histidine kinase-like ATPase, C-terminal domain"/>
    <property type="match status" value="1"/>
</dbReference>
<dbReference type="CDD" id="cd16922">
    <property type="entry name" value="HATPase_EvgS-ArcB-TorS-like"/>
    <property type="match status" value="1"/>
</dbReference>
<accession>A0AAE9Z9W5</accession>
<dbReference type="PRINTS" id="PR00344">
    <property type="entry name" value="BCTRLSENSOR"/>
</dbReference>
<comment type="subcellular location">
    <subcellularLocation>
        <location evidence="2">Cell membrane</location>
        <topology evidence="2">Multi-pass membrane protein</topology>
    </subcellularLocation>
</comment>
<dbReference type="Gene3D" id="1.20.120.160">
    <property type="entry name" value="HPT domain"/>
    <property type="match status" value="1"/>
</dbReference>
<comment type="catalytic activity">
    <reaction evidence="1">
        <text>ATP + protein L-histidine = ADP + protein N-phospho-L-histidine.</text>
        <dbReference type="EC" id="2.7.13.3"/>
    </reaction>
</comment>
<evidence type="ECO:0000256" key="4">
    <source>
        <dbReference type="ARBA" id="ARBA00022475"/>
    </source>
</evidence>
<evidence type="ECO:0000256" key="12">
    <source>
        <dbReference type="ARBA" id="ARBA00023012"/>
    </source>
</evidence>
<feature type="transmembrane region" description="Helical" evidence="18">
    <location>
        <begin position="159"/>
        <end position="180"/>
    </location>
</feature>
<evidence type="ECO:0000256" key="8">
    <source>
        <dbReference type="ARBA" id="ARBA00022741"/>
    </source>
</evidence>
<dbReference type="InterPro" id="IPR003661">
    <property type="entry name" value="HisK_dim/P_dom"/>
</dbReference>
<dbReference type="InterPro" id="IPR036097">
    <property type="entry name" value="HisK_dim/P_sf"/>
</dbReference>
<keyword evidence="9" id="KW-0418">Kinase</keyword>
<dbReference type="InterPro" id="IPR008207">
    <property type="entry name" value="Sig_transdc_His_kin_Hpt_dom"/>
</dbReference>
<dbReference type="InterPro" id="IPR036641">
    <property type="entry name" value="HPT_dom_sf"/>
</dbReference>
<evidence type="ECO:0000256" key="1">
    <source>
        <dbReference type="ARBA" id="ARBA00000085"/>
    </source>
</evidence>
<feature type="modified residue" description="4-aspartylphosphate" evidence="17">
    <location>
        <position position="702"/>
    </location>
</feature>
<keyword evidence="5 17" id="KW-0597">Phosphoprotein</keyword>
<organism evidence="23 24">
    <name type="scientific">Hyphococcus flavus</name>
    <dbReference type="NCBI Taxonomy" id="1866326"/>
    <lineage>
        <taxon>Bacteria</taxon>
        <taxon>Pseudomonadati</taxon>
        <taxon>Pseudomonadota</taxon>
        <taxon>Alphaproteobacteria</taxon>
        <taxon>Parvularculales</taxon>
        <taxon>Parvularculaceae</taxon>
        <taxon>Hyphococcus</taxon>
    </lineage>
</organism>
<keyword evidence="8" id="KW-0547">Nucleotide-binding</keyword>
<feature type="domain" description="HAMP" evidence="21">
    <location>
        <begin position="184"/>
        <end position="237"/>
    </location>
</feature>
<evidence type="ECO:0000256" key="17">
    <source>
        <dbReference type="PROSITE-ProRule" id="PRU00169"/>
    </source>
</evidence>
<dbReference type="InterPro" id="IPR004358">
    <property type="entry name" value="Sig_transdc_His_kin-like_C"/>
</dbReference>
<feature type="transmembrane region" description="Helical" evidence="18">
    <location>
        <begin position="12"/>
        <end position="33"/>
    </location>
</feature>
<dbReference type="EC" id="2.7.13.3" evidence="3"/>
<dbReference type="InterPro" id="IPR005467">
    <property type="entry name" value="His_kinase_dom"/>
</dbReference>
<dbReference type="Pfam" id="PF00072">
    <property type="entry name" value="Response_reg"/>
    <property type="match status" value="1"/>
</dbReference>
<dbReference type="Pfam" id="PF00512">
    <property type="entry name" value="HisKA"/>
    <property type="match status" value="1"/>
</dbReference>
<dbReference type="Gene3D" id="3.40.50.2300">
    <property type="match status" value="1"/>
</dbReference>
<feature type="domain" description="Response regulatory" evidence="20">
    <location>
        <begin position="653"/>
        <end position="771"/>
    </location>
</feature>
<dbReference type="GO" id="GO:0000155">
    <property type="term" value="F:phosphorelay sensor kinase activity"/>
    <property type="evidence" value="ECO:0007669"/>
    <property type="project" value="InterPro"/>
</dbReference>